<gene>
    <name evidence="1" type="ORF">F7Q92_02325</name>
</gene>
<accession>A0A643FHB9</accession>
<dbReference type="RefSeq" id="WP_151122335.1">
    <property type="nucleotide sequence ID" value="NZ_CP088082.1"/>
</dbReference>
<evidence type="ECO:0000313" key="2">
    <source>
        <dbReference type="Proteomes" id="UP000430120"/>
    </source>
</evidence>
<dbReference type="EMBL" id="VZPB01000004">
    <property type="protein sequence ID" value="KAB0584689.1"/>
    <property type="molecule type" value="Genomic_DNA"/>
</dbReference>
<protein>
    <submittedName>
        <fullName evidence="1">Uncharacterized protein</fullName>
    </submittedName>
</protein>
<sequence length="131" mass="14248">MLLHFLLADSELAWVRQDGTTLILRFSAAQAERRESSPTERPVIGYAPGVLMQLQDATPLPAGIEALFGRVESGVIRSGSERWTGCPLPFASPAPVQLELVLARHGPWQVAASAFSVGFEGEPNFRESWAC</sequence>
<name>A0A643FHB9_IDEDE</name>
<keyword evidence="2" id="KW-1185">Reference proteome</keyword>
<comment type="caution">
    <text evidence="1">The sequence shown here is derived from an EMBL/GenBank/DDBJ whole genome shotgun (WGS) entry which is preliminary data.</text>
</comment>
<reference evidence="1 2" key="1">
    <citation type="submission" date="2019-09" db="EMBL/GenBank/DDBJ databases">
        <title>Draft genome sequences of 48 bacterial type strains from the CCUG.</title>
        <authorList>
            <person name="Tunovic T."/>
            <person name="Pineiro-Iglesias B."/>
            <person name="Unosson C."/>
            <person name="Inganas E."/>
            <person name="Ohlen M."/>
            <person name="Cardew S."/>
            <person name="Jensie-Markopoulos S."/>
            <person name="Salva-Serra F."/>
            <person name="Jaen-Luchoro D."/>
            <person name="Karlsson R."/>
            <person name="Svensson-Stadler L."/>
            <person name="Chun J."/>
            <person name="Moore E."/>
        </authorList>
    </citation>
    <scope>NUCLEOTIDE SEQUENCE [LARGE SCALE GENOMIC DNA]</scope>
    <source>
        <strain evidence="1 2">CCUG 30977</strain>
    </source>
</reference>
<proteinExistence type="predicted"/>
<dbReference type="AlphaFoldDB" id="A0A643FHB9"/>
<evidence type="ECO:0000313" key="1">
    <source>
        <dbReference type="EMBL" id="KAB0584689.1"/>
    </source>
</evidence>
<dbReference type="Proteomes" id="UP000430120">
    <property type="component" value="Unassembled WGS sequence"/>
</dbReference>
<organism evidence="1 2">
    <name type="scientific">Ideonella dechloratans</name>
    <dbReference type="NCBI Taxonomy" id="36863"/>
    <lineage>
        <taxon>Bacteria</taxon>
        <taxon>Pseudomonadati</taxon>
        <taxon>Pseudomonadota</taxon>
        <taxon>Betaproteobacteria</taxon>
        <taxon>Burkholderiales</taxon>
        <taxon>Sphaerotilaceae</taxon>
        <taxon>Ideonella</taxon>
    </lineage>
</organism>